<comment type="catalytic activity">
    <reaction evidence="9 10">
        <text>Release of signal peptides from bacterial membrane prolipoproteins. Hydrolyzes -Xaa-Yaa-Zaa-|-(S,diacylglyceryl)Cys-, in which Xaa is hydrophobic (preferably Leu), and Yaa (Ala or Ser) and Zaa (Gly or Ala) have small, neutral side chains.</text>
        <dbReference type="EC" id="3.4.23.36"/>
    </reaction>
</comment>
<keyword evidence="2 9" id="KW-1003">Cell membrane</keyword>
<comment type="function">
    <text evidence="9 10">This protein specifically catalyzes the removal of signal peptides from prolipoproteins.</text>
</comment>
<keyword evidence="13" id="KW-1185">Reference proteome</keyword>
<keyword evidence="3 9" id="KW-0645">Protease</keyword>
<keyword evidence="5 9" id="KW-0064">Aspartyl protease</keyword>
<feature type="transmembrane region" description="Helical" evidence="9">
    <location>
        <begin position="74"/>
        <end position="93"/>
    </location>
</feature>
<dbReference type="EMBL" id="SPNK01000004">
    <property type="protein sequence ID" value="TFI02088.1"/>
    <property type="molecule type" value="Genomic_DNA"/>
</dbReference>
<proteinExistence type="inferred from homology"/>
<evidence type="ECO:0000313" key="12">
    <source>
        <dbReference type="EMBL" id="TFI02088.1"/>
    </source>
</evidence>
<dbReference type="GO" id="GO:0005886">
    <property type="term" value="C:plasma membrane"/>
    <property type="evidence" value="ECO:0007669"/>
    <property type="project" value="UniProtKB-SubCell"/>
</dbReference>
<evidence type="ECO:0000256" key="8">
    <source>
        <dbReference type="ARBA" id="ARBA00023136"/>
    </source>
</evidence>
<evidence type="ECO:0000256" key="1">
    <source>
        <dbReference type="ARBA" id="ARBA00006139"/>
    </source>
</evidence>
<comment type="caution">
    <text evidence="9">Lacks conserved residue(s) required for the propagation of feature annotation.</text>
</comment>
<evidence type="ECO:0000256" key="9">
    <source>
        <dbReference type="HAMAP-Rule" id="MF_00161"/>
    </source>
</evidence>
<dbReference type="PRINTS" id="PR00781">
    <property type="entry name" value="LIPOSIGPTASE"/>
</dbReference>
<accession>A0AAX2SER4</accession>
<reference evidence="12 13" key="1">
    <citation type="submission" date="2019-03" db="EMBL/GenBank/DDBJ databases">
        <title>Genome Sequencing and Assembly of Various Microbes Isolated from Alder Root Nodule.</title>
        <authorList>
            <person name="Swanson E."/>
            <person name="Sevigny J.L."/>
            <person name="Pesce C."/>
            <person name="Davis I."/>
            <person name="Kleiner V."/>
            <person name="Tisa L."/>
        </authorList>
    </citation>
    <scope>NUCLEOTIDE SEQUENCE [LARGE SCALE GENOMIC DNA]</scope>
    <source>
        <strain evidence="12 13">4R-31</strain>
    </source>
</reference>
<dbReference type="EC" id="3.4.23.36" evidence="9"/>
<dbReference type="GO" id="GO:0004190">
    <property type="term" value="F:aspartic-type endopeptidase activity"/>
    <property type="evidence" value="ECO:0007669"/>
    <property type="project" value="UniProtKB-UniRule"/>
</dbReference>
<sequence length="173" mass="18544">MPGAAAAQVPQRTGRRCVVVAMAVAATVWAVDQLVKLWVVSSLVPGVEYPVVPGLLWWEHIRNSGGAFSLGSEFTWIFTVVMAVVSVGILWALRRVRDPWWAVGLGLVLGGTLGNLTDRLFREPGFGVGHVVDFIAVPHFAIFNIADCGVTVGIGIIMVLILKDRDMAAPRGG</sequence>
<feature type="active site" evidence="9">
    <location>
        <position position="133"/>
    </location>
</feature>
<dbReference type="PROSITE" id="PS00855">
    <property type="entry name" value="SPASE_II"/>
    <property type="match status" value="1"/>
</dbReference>
<keyword evidence="8 9" id="KW-0472">Membrane</keyword>
<evidence type="ECO:0000256" key="6">
    <source>
        <dbReference type="ARBA" id="ARBA00022801"/>
    </source>
</evidence>
<evidence type="ECO:0000256" key="2">
    <source>
        <dbReference type="ARBA" id="ARBA00022475"/>
    </source>
</evidence>
<comment type="similarity">
    <text evidence="1 9 11">Belongs to the peptidase A8 family.</text>
</comment>
<dbReference type="AlphaFoldDB" id="A0AAX2SER4"/>
<evidence type="ECO:0000256" key="3">
    <source>
        <dbReference type="ARBA" id="ARBA00022670"/>
    </source>
</evidence>
<keyword evidence="7 9" id="KW-1133">Transmembrane helix</keyword>
<dbReference type="Pfam" id="PF01252">
    <property type="entry name" value="Peptidase_A8"/>
    <property type="match status" value="1"/>
</dbReference>
<comment type="subcellular location">
    <subcellularLocation>
        <location evidence="9">Cell membrane</location>
        <topology evidence="9">Multi-pass membrane protein</topology>
    </subcellularLocation>
</comment>
<gene>
    <name evidence="9 12" type="primary">lspA</name>
    <name evidence="12" type="ORF">E4P33_05605</name>
</gene>
<dbReference type="PANTHER" id="PTHR33695:SF1">
    <property type="entry name" value="LIPOPROTEIN SIGNAL PEPTIDASE"/>
    <property type="match status" value="1"/>
</dbReference>
<protein>
    <recommendedName>
        <fullName evidence="9">Lipoprotein signal peptidase</fullName>
        <ecNumber evidence="9">3.4.23.36</ecNumber>
    </recommendedName>
    <alternativeName>
        <fullName evidence="9">Prolipoprotein signal peptidase</fullName>
    </alternativeName>
    <alternativeName>
        <fullName evidence="9">Signal peptidase II</fullName>
        <shortName evidence="9">SPase II</shortName>
    </alternativeName>
</protein>
<feature type="transmembrane region" description="Helical" evidence="9">
    <location>
        <begin position="137"/>
        <end position="162"/>
    </location>
</feature>
<name>A0AAX2SER4_KOCRH</name>
<evidence type="ECO:0000313" key="13">
    <source>
        <dbReference type="Proteomes" id="UP000298017"/>
    </source>
</evidence>
<keyword evidence="6 9" id="KW-0378">Hydrolase</keyword>
<comment type="pathway">
    <text evidence="9">Protein modification; lipoprotein biosynthesis (signal peptide cleavage).</text>
</comment>
<organism evidence="12 13">
    <name type="scientific">Kocuria rhizophila</name>
    <dbReference type="NCBI Taxonomy" id="72000"/>
    <lineage>
        <taxon>Bacteria</taxon>
        <taxon>Bacillati</taxon>
        <taxon>Actinomycetota</taxon>
        <taxon>Actinomycetes</taxon>
        <taxon>Micrococcales</taxon>
        <taxon>Micrococcaceae</taxon>
        <taxon>Kocuria</taxon>
    </lineage>
</organism>
<dbReference type="PANTHER" id="PTHR33695">
    <property type="entry name" value="LIPOPROTEIN SIGNAL PEPTIDASE"/>
    <property type="match status" value="1"/>
</dbReference>
<feature type="transmembrane region" description="Helical" evidence="9">
    <location>
        <begin position="100"/>
        <end position="117"/>
    </location>
</feature>
<evidence type="ECO:0000256" key="7">
    <source>
        <dbReference type="ARBA" id="ARBA00022989"/>
    </source>
</evidence>
<feature type="active site" evidence="9">
    <location>
        <position position="147"/>
    </location>
</feature>
<evidence type="ECO:0000256" key="5">
    <source>
        <dbReference type="ARBA" id="ARBA00022750"/>
    </source>
</evidence>
<dbReference type="NCBIfam" id="TIGR00077">
    <property type="entry name" value="lspA"/>
    <property type="match status" value="1"/>
</dbReference>
<dbReference type="GO" id="GO:0006508">
    <property type="term" value="P:proteolysis"/>
    <property type="evidence" value="ECO:0007669"/>
    <property type="project" value="UniProtKB-KW"/>
</dbReference>
<dbReference type="Proteomes" id="UP000298017">
    <property type="component" value="Unassembled WGS sequence"/>
</dbReference>
<evidence type="ECO:0000256" key="4">
    <source>
        <dbReference type="ARBA" id="ARBA00022692"/>
    </source>
</evidence>
<dbReference type="HAMAP" id="MF_00161">
    <property type="entry name" value="LspA"/>
    <property type="match status" value="1"/>
</dbReference>
<comment type="caution">
    <text evidence="12">The sequence shown here is derived from an EMBL/GenBank/DDBJ whole genome shotgun (WGS) entry which is preliminary data.</text>
</comment>
<evidence type="ECO:0000256" key="11">
    <source>
        <dbReference type="RuleBase" id="RU004181"/>
    </source>
</evidence>
<dbReference type="InterPro" id="IPR001872">
    <property type="entry name" value="Peptidase_A8"/>
</dbReference>
<evidence type="ECO:0000256" key="10">
    <source>
        <dbReference type="RuleBase" id="RU000594"/>
    </source>
</evidence>
<keyword evidence="4 9" id="KW-0812">Transmembrane</keyword>